<keyword evidence="3" id="KW-0413">Isomerase</keyword>
<dbReference type="InterPro" id="IPR036249">
    <property type="entry name" value="Thioredoxin-like_sf"/>
</dbReference>
<dbReference type="InterPro" id="IPR012336">
    <property type="entry name" value="Thioredoxin-like_fold"/>
</dbReference>
<dbReference type="Proteomes" id="UP000199586">
    <property type="component" value="Unassembled WGS sequence"/>
</dbReference>
<feature type="signal peptide" evidence="1">
    <location>
        <begin position="1"/>
        <end position="19"/>
    </location>
</feature>
<protein>
    <submittedName>
        <fullName evidence="3">Protein-disulfide isomerase</fullName>
    </submittedName>
</protein>
<dbReference type="Gene3D" id="3.40.30.10">
    <property type="entry name" value="Glutaredoxin"/>
    <property type="match status" value="1"/>
</dbReference>
<dbReference type="OrthoDB" id="8478320at2"/>
<keyword evidence="1" id="KW-0732">Signal</keyword>
<reference evidence="3 4" key="1">
    <citation type="submission" date="2016-10" db="EMBL/GenBank/DDBJ databases">
        <authorList>
            <person name="de Groot N.N."/>
        </authorList>
    </citation>
    <scope>NUCLEOTIDE SEQUENCE [LARGE SCALE GENOMIC DNA]</scope>
    <source>
        <strain evidence="3 4">CGMCC 1.9113</strain>
    </source>
</reference>
<dbReference type="RefSeq" id="WP_093334103.1">
    <property type="nucleotide sequence ID" value="NZ_FOXP01000010.1"/>
</dbReference>
<name>A0A1I5U7R5_9SPHN</name>
<accession>A0A1I5U7R5</accession>
<dbReference type="AlphaFoldDB" id="A0A1I5U7R5"/>
<sequence length="221" mass="23306">MRLPLLLATVFLLAGAAPARDWTQTVKPAPSGFFVVGNPAAKVKLAEWASYTCSHCGDFATQSAPVLKDRMIRKGSVSLEVRHLIRDPLDLAAVVVARCGAPRGFLARHTAIFAGQEAWMQKGAAFVQANAASLGKLPPPAAFRRIADAAGLTAIGRANGLSEPQVAACFADKAALDRVTALDRQVPADVQGTPTFFVNGTLVPNVDWAALEPILRARGAQ</sequence>
<evidence type="ECO:0000313" key="3">
    <source>
        <dbReference type="EMBL" id="SFP90666.1"/>
    </source>
</evidence>
<dbReference type="Pfam" id="PF13462">
    <property type="entry name" value="Thioredoxin_4"/>
    <property type="match status" value="1"/>
</dbReference>
<feature type="chain" id="PRO_5011733950" evidence="1">
    <location>
        <begin position="20"/>
        <end position="221"/>
    </location>
</feature>
<evidence type="ECO:0000259" key="2">
    <source>
        <dbReference type="Pfam" id="PF13462"/>
    </source>
</evidence>
<feature type="domain" description="Thioredoxin-like fold" evidence="2">
    <location>
        <begin position="35"/>
        <end position="215"/>
    </location>
</feature>
<gene>
    <name evidence="3" type="ORF">SAMN04488241_110145</name>
</gene>
<dbReference type="EMBL" id="FOXP01000010">
    <property type="protein sequence ID" value="SFP90666.1"/>
    <property type="molecule type" value="Genomic_DNA"/>
</dbReference>
<proteinExistence type="predicted"/>
<evidence type="ECO:0000256" key="1">
    <source>
        <dbReference type="SAM" id="SignalP"/>
    </source>
</evidence>
<dbReference type="GO" id="GO:0016853">
    <property type="term" value="F:isomerase activity"/>
    <property type="evidence" value="ECO:0007669"/>
    <property type="project" value="UniProtKB-KW"/>
</dbReference>
<dbReference type="SUPFAM" id="SSF52833">
    <property type="entry name" value="Thioredoxin-like"/>
    <property type="match status" value="1"/>
</dbReference>
<evidence type="ECO:0000313" key="4">
    <source>
        <dbReference type="Proteomes" id="UP000199586"/>
    </source>
</evidence>
<dbReference type="STRING" id="634430.SAMN04488241_110145"/>
<dbReference type="Gene3D" id="1.10.40.110">
    <property type="match status" value="1"/>
</dbReference>
<organism evidence="3 4">
    <name type="scientific">Sphingomonas rubra</name>
    <dbReference type="NCBI Taxonomy" id="634430"/>
    <lineage>
        <taxon>Bacteria</taxon>
        <taxon>Pseudomonadati</taxon>
        <taxon>Pseudomonadota</taxon>
        <taxon>Alphaproteobacteria</taxon>
        <taxon>Sphingomonadales</taxon>
        <taxon>Sphingomonadaceae</taxon>
        <taxon>Sphingomonas</taxon>
    </lineage>
</organism>
<keyword evidence="4" id="KW-1185">Reference proteome</keyword>